<dbReference type="AlphaFoldDB" id="A0A8A1MIN0"/>
<evidence type="ECO:0000313" key="2">
    <source>
        <dbReference type="Proteomes" id="UP000663671"/>
    </source>
</evidence>
<organism evidence="1 2">
    <name type="scientific">Ajellomyces capsulatus</name>
    <name type="common">Darling's disease fungus</name>
    <name type="synonym">Histoplasma capsulatum</name>
    <dbReference type="NCBI Taxonomy" id="5037"/>
    <lineage>
        <taxon>Eukaryota</taxon>
        <taxon>Fungi</taxon>
        <taxon>Dikarya</taxon>
        <taxon>Ascomycota</taxon>
        <taxon>Pezizomycotina</taxon>
        <taxon>Eurotiomycetes</taxon>
        <taxon>Eurotiomycetidae</taxon>
        <taxon>Onygenales</taxon>
        <taxon>Ajellomycetaceae</taxon>
        <taxon>Histoplasma</taxon>
    </lineage>
</organism>
<sequence>MENDRWKFKPLIERPDHVAQYHFFSTTSEVPSHCPLVPTVKDTKSQKHGQIFAPFSRAEIHVELVPNNNPPLTIPMTRIRPDDLERKMPRPHFSLSVME</sequence>
<dbReference type="EMBL" id="CP069114">
    <property type="protein sequence ID" value="QSS64422.1"/>
    <property type="molecule type" value="Genomic_DNA"/>
</dbReference>
<proteinExistence type="predicted"/>
<evidence type="ECO:0000313" key="1">
    <source>
        <dbReference type="EMBL" id="QSS64422.1"/>
    </source>
</evidence>
<dbReference type="VEuPathDB" id="FungiDB:I7I51_01489"/>
<gene>
    <name evidence="1" type="ORF">I7I51_01489</name>
</gene>
<name>A0A8A1MIN0_AJECA</name>
<reference evidence="1" key="1">
    <citation type="submission" date="2021-01" db="EMBL/GenBank/DDBJ databases">
        <title>Chromosome-level genome assembly of a human fungal pathogen reveals clustering of transcriptionally co-regulated genes.</title>
        <authorList>
            <person name="Voorhies M."/>
            <person name="Cohen S."/>
            <person name="Shea T.P."/>
            <person name="Petrus S."/>
            <person name="Munoz J.F."/>
            <person name="Poplawski S."/>
            <person name="Goldman W.E."/>
            <person name="Michael T."/>
            <person name="Cuomo C.A."/>
            <person name="Sil A."/>
            <person name="Beyhan S."/>
        </authorList>
    </citation>
    <scope>NUCLEOTIDE SEQUENCE</scope>
    <source>
        <strain evidence="1">WU24</strain>
    </source>
</reference>
<accession>A0A8A1MIN0</accession>
<dbReference type="Proteomes" id="UP000663671">
    <property type="component" value="Chromosome 1"/>
</dbReference>
<dbReference type="OrthoDB" id="10298686at2759"/>
<protein>
    <submittedName>
        <fullName evidence="1">Uncharacterized protein</fullName>
    </submittedName>
</protein>